<dbReference type="InterPro" id="IPR035903">
    <property type="entry name" value="HesB-like_dom_sf"/>
</dbReference>
<accession>A0A642UY08</accession>
<dbReference type="GO" id="GO:0005506">
    <property type="term" value="F:iron ion binding"/>
    <property type="evidence" value="ECO:0007669"/>
    <property type="project" value="TreeGrafter"/>
</dbReference>
<evidence type="ECO:0000259" key="2">
    <source>
        <dbReference type="Pfam" id="PF01521"/>
    </source>
</evidence>
<reference evidence="3 4" key="1">
    <citation type="submission" date="2019-07" db="EMBL/GenBank/DDBJ databases">
        <title>Genome assembly of two rare yeast pathogens: Diutina rugosa and Trichomonascus ciferrii.</title>
        <authorList>
            <person name="Mixao V."/>
            <person name="Saus E."/>
            <person name="Hansen A."/>
            <person name="Lass-Flor C."/>
            <person name="Gabaldon T."/>
        </authorList>
    </citation>
    <scope>NUCLEOTIDE SEQUENCE [LARGE SCALE GENOMIC DNA]</scope>
    <source>
        <strain evidence="3 4">CBS 613</strain>
    </source>
</reference>
<dbReference type="Proteomes" id="UP000449547">
    <property type="component" value="Unassembled WGS sequence"/>
</dbReference>
<dbReference type="OMA" id="CHGFQYT"/>
<evidence type="ECO:0000313" key="4">
    <source>
        <dbReference type="Proteomes" id="UP000449547"/>
    </source>
</evidence>
<dbReference type="GO" id="GO:0051537">
    <property type="term" value="F:2 iron, 2 sulfur cluster binding"/>
    <property type="evidence" value="ECO:0007669"/>
    <property type="project" value="TreeGrafter"/>
</dbReference>
<dbReference type="OrthoDB" id="1938621at2759"/>
<dbReference type="Pfam" id="PF01521">
    <property type="entry name" value="Fe-S_biosyn"/>
    <property type="match status" value="1"/>
</dbReference>
<dbReference type="Gene3D" id="2.60.300.12">
    <property type="entry name" value="HesB-like domain"/>
    <property type="match status" value="1"/>
</dbReference>
<dbReference type="SUPFAM" id="SSF89360">
    <property type="entry name" value="HesB-like domain"/>
    <property type="match status" value="1"/>
</dbReference>
<dbReference type="PANTHER" id="PTHR43011">
    <property type="entry name" value="IRON-SULFUR CLUSTER ASSEMBLY 2 HOMOLOG, MITOCHONDRIAL"/>
    <property type="match status" value="1"/>
</dbReference>
<organism evidence="3 4">
    <name type="scientific">Diutina rugosa</name>
    <name type="common">Yeast</name>
    <name type="synonym">Candida rugosa</name>
    <dbReference type="NCBI Taxonomy" id="5481"/>
    <lineage>
        <taxon>Eukaryota</taxon>
        <taxon>Fungi</taxon>
        <taxon>Dikarya</taxon>
        <taxon>Ascomycota</taxon>
        <taxon>Saccharomycotina</taxon>
        <taxon>Pichiomycetes</taxon>
        <taxon>Debaryomycetaceae</taxon>
        <taxon>Diutina</taxon>
    </lineage>
</organism>
<dbReference type="GO" id="GO:0005739">
    <property type="term" value="C:mitochondrion"/>
    <property type="evidence" value="ECO:0007669"/>
    <property type="project" value="TreeGrafter"/>
</dbReference>
<feature type="domain" description="Core" evidence="2">
    <location>
        <begin position="58"/>
        <end position="173"/>
    </location>
</feature>
<dbReference type="VEuPathDB" id="FungiDB:DIURU_000428"/>
<evidence type="ECO:0000256" key="1">
    <source>
        <dbReference type="ARBA" id="ARBA00006718"/>
    </source>
</evidence>
<proteinExistence type="inferred from homology"/>
<dbReference type="AlphaFoldDB" id="A0A642UY08"/>
<dbReference type="GO" id="GO:0051539">
    <property type="term" value="F:4 iron, 4 sulfur cluster binding"/>
    <property type="evidence" value="ECO:0007669"/>
    <property type="project" value="TreeGrafter"/>
</dbReference>
<dbReference type="InterPro" id="IPR016092">
    <property type="entry name" value="ATAP"/>
</dbReference>
<gene>
    <name evidence="3" type="ORF">DIURU_000428</name>
</gene>
<dbReference type="InterPro" id="IPR000361">
    <property type="entry name" value="ATAP_core_dom"/>
</dbReference>
<comment type="similarity">
    <text evidence="1">Belongs to the HesB/IscA family.</text>
</comment>
<comment type="caution">
    <text evidence="3">The sequence shown here is derived from an EMBL/GenBank/DDBJ whole genome shotgun (WGS) entry which is preliminary data.</text>
</comment>
<protein>
    <recommendedName>
        <fullName evidence="2">Core domain-containing protein</fullName>
    </recommendedName>
</protein>
<keyword evidence="4" id="KW-1185">Reference proteome</keyword>
<dbReference type="EMBL" id="SWFT01000019">
    <property type="protein sequence ID" value="KAA8907741.1"/>
    <property type="molecule type" value="Genomic_DNA"/>
</dbReference>
<dbReference type="GeneID" id="54779081"/>
<dbReference type="NCBIfam" id="TIGR00049">
    <property type="entry name" value="iron-sulfur cluster assembly accessory protein"/>
    <property type="match status" value="1"/>
</dbReference>
<dbReference type="GO" id="GO:0016226">
    <property type="term" value="P:iron-sulfur cluster assembly"/>
    <property type="evidence" value="ECO:0007669"/>
    <property type="project" value="InterPro"/>
</dbReference>
<evidence type="ECO:0000313" key="3">
    <source>
        <dbReference type="EMBL" id="KAA8907741.1"/>
    </source>
</evidence>
<sequence>MLRSIPLRGLLAARGLPLTANVARASVRYNGTKTFTKSTLPADDFAKTKLVHGTTNLTIAITPRARDKLYKIANDDKNAETALKIDVESGGCHGFQYNLDLATLSDVLKEDSDMLVFKRTDGDKGDYGVAQLVLNEASLEILQESKIDYTKELIGSQFKVVDSPYTSTECGCGASFDFDFDKLEKARQERGEA</sequence>
<dbReference type="RefSeq" id="XP_034014747.1">
    <property type="nucleotide sequence ID" value="XM_034157135.1"/>
</dbReference>
<dbReference type="PANTHER" id="PTHR43011:SF1">
    <property type="entry name" value="IRON-SULFUR CLUSTER ASSEMBLY 2 HOMOLOG, MITOCHONDRIAL"/>
    <property type="match status" value="1"/>
</dbReference>
<name>A0A642UY08_DIURU</name>